<evidence type="ECO:0000256" key="1">
    <source>
        <dbReference type="ARBA" id="ARBA00007072"/>
    </source>
</evidence>
<dbReference type="InterPro" id="IPR008979">
    <property type="entry name" value="Galactose-bd-like_sf"/>
</dbReference>
<evidence type="ECO:0000256" key="3">
    <source>
        <dbReference type="ARBA" id="ARBA00023326"/>
    </source>
</evidence>
<comment type="similarity">
    <text evidence="1">Belongs to the glycosyl hydrolase 9 (cellulase E) family.</text>
</comment>
<evidence type="ECO:0000313" key="7">
    <source>
        <dbReference type="EMBL" id="GMA34424.1"/>
    </source>
</evidence>
<dbReference type="Gene3D" id="2.60.40.10">
    <property type="entry name" value="Immunoglobulins"/>
    <property type="match status" value="1"/>
</dbReference>
<protein>
    <submittedName>
        <fullName evidence="7">Uncharacterized protein</fullName>
    </submittedName>
</protein>
<feature type="region of interest" description="Disordered" evidence="4">
    <location>
        <begin position="471"/>
        <end position="494"/>
    </location>
</feature>
<evidence type="ECO:0000313" key="8">
    <source>
        <dbReference type="Proteomes" id="UP001157125"/>
    </source>
</evidence>
<evidence type="ECO:0000259" key="6">
    <source>
        <dbReference type="Pfam" id="PF02927"/>
    </source>
</evidence>
<evidence type="ECO:0000256" key="4">
    <source>
        <dbReference type="SAM" id="MobiDB-lite"/>
    </source>
</evidence>
<organism evidence="7 8">
    <name type="scientific">Demequina litorisediminis</name>
    <dbReference type="NCBI Taxonomy" id="1849022"/>
    <lineage>
        <taxon>Bacteria</taxon>
        <taxon>Bacillati</taxon>
        <taxon>Actinomycetota</taxon>
        <taxon>Actinomycetes</taxon>
        <taxon>Micrococcales</taxon>
        <taxon>Demequinaceae</taxon>
        <taxon>Demequina</taxon>
    </lineage>
</organism>
<dbReference type="SUPFAM" id="SSF48208">
    <property type="entry name" value="Six-hairpin glycosidases"/>
    <property type="match status" value="1"/>
</dbReference>
<evidence type="ECO:0000256" key="2">
    <source>
        <dbReference type="ARBA" id="ARBA00023277"/>
    </source>
</evidence>
<dbReference type="InterPro" id="IPR008928">
    <property type="entry name" value="6-hairpin_glycosidase_sf"/>
</dbReference>
<dbReference type="Pfam" id="PF00759">
    <property type="entry name" value="Glyco_hydro_9"/>
    <property type="match status" value="1"/>
</dbReference>
<gene>
    <name evidence="7" type="ORF">GCM10025876_06280</name>
</gene>
<feature type="domain" description="Cellulase Ig-like" evidence="6">
    <location>
        <begin position="194"/>
        <end position="276"/>
    </location>
</feature>
<dbReference type="InterPro" id="IPR001701">
    <property type="entry name" value="Glyco_hydro_9"/>
</dbReference>
<dbReference type="Gene3D" id="2.60.120.260">
    <property type="entry name" value="Galactose-binding domain-like"/>
    <property type="match status" value="1"/>
</dbReference>
<comment type="caution">
    <text evidence="7">The sequence shown here is derived from an EMBL/GenBank/DDBJ whole genome shotgun (WGS) entry which is preliminary data.</text>
</comment>
<dbReference type="EMBL" id="BSUN01000001">
    <property type="protein sequence ID" value="GMA34424.1"/>
    <property type="molecule type" value="Genomic_DNA"/>
</dbReference>
<dbReference type="CDD" id="cd02850">
    <property type="entry name" value="E_set_Cellulase_N"/>
    <property type="match status" value="1"/>
</dbReference>
<accession>A0ABQ6ICF4</accession>
<evidence type="ECO:0000259" key="5">
    <source>
        <dbReference type="Pfam" id="PF00759"/>
    </source>
</evidence>
<dbReference type="Pfam" id="PF02927">
    <property type="entry name" value="CelD_N"/>
    <property type="match status" value="1"/>
</dbReference>
<keyword evidence="2" id="KW-0119">Carbohydrate metabolism</keyword>
<dbReference type="InterPro" id="IPR013783">
    <property type="entry name" value="Ig-like_fold"/>
</dbReference>
<dbReference type="Proteomes" id="UP001157125">
    <property type="component" value="Unassembled WGS sequence"/>
</dbReference>
<name>A0ABQ6ICF4_9MICO</name>
<sequence>MDGTASIEQAFTVTEDEASAQVLFFVGSDGSAENSVCVDNVAILAAGTELVPDGGFDEGQGAWFTSGVSSTTVADSLCVEIPAASAPGNPWDAIVGLNDLTLPSGDYVLAFDASGTQSVRGLVGLQAAPYTVFGEVVETPGDGTRLTSAFTINEETTGAQVAFQVGGKTTDWTFCVDNVSLMLGGTLPPYSPETGPRVRVNQVGYLTHGPKEATLVTAAEDPVAWDLAAEDGSTVASGTTTPLGEDASAGLTVHGIDFSDVTEPGTYTLSADGETSYAFEIGTEAYATLRTDALNYFYLARSGIDIDAAIVGDDYAREAGHVSSPSDGTTNKGDLDVPCQNAADAEAVYGEPWTCGYTLDVVGGWYDAGDHGKYVVNGGIATAQLLGTFERSKTAPTAQAGALADGTLAVPETDNGVPDVLDEARWELEFMMAMQVPDGEQYAGMVHHKIHDDGWTGLPLLPAADPQVREPASAIDRRDPEPCRHRGTGSAPVGPVRRRVRRHAARHRAQHLGCGTRDARLVRPCGGRCRRRRPL</sequence>
<dbReference type="InterPro" id="IPR012341">
    <property type="entry name" value="6hp_glycosidase-like_sf"/>
</dbReference>
<feature type="domain" description="Glycoside hydrolase family 9" evidence="5">
    <location>
        <begin position="286"/>
        <end position="465"/>
    </location>
</feature>
<reference evidence="8" key="1">
    <citation type="journal article" date="2019" name="Int. J. Syst. Evol. Microbiol.">
        <title>The Global Catalogue of Microorganisms (GCM) 10K type strain sequencing project: providing services to taxonomists for standard genome sequencing and annotation.</title>
        <authorList>
            <consortium name="The Broad Institute Genomics Platform"/>
            <consortium name="The Broad Institute Genome Sequencing Center for Infectious Disease"/>
            <person name="Wu L."/>
            <person name="Ma J."/>
        </authorList>
    </citation>
    <scope>NUCLEOTIDE SEQUENCE [LARGE SCALE GENOMIC DNA]</scope>
    <source>
        <strain evidence="8">NBRC 112299</strain>
    </source>
</reference>
<dbReference type="SUPFAM" id="SSF81296">
    <property type="entry name" value="E set domains"/>
    <property type="match status" value="1"/>
</dbReference>
<dbReference type="InterPro" id="IPR014756">
    <property type="entry name" value="Ig_E-set"/>
</dbReference>
<dbReference type="Gene3D" id="1.50.10.10">
    <property type="match status" value="1"/>
</dbReference>
<dbReference type="SUPFAM" id="SSF49785">
    <property type="entry name" value="Galactose-binding domain-like"/>
    <property type="match status" value="1"/>
</dbReference>
<feature type="compositionally biased region" description="Basic and acidic residues" evidence="4">
    <location>
        <begin position="475"/>
        <end position="484"/>
    </location>
</feature>
<dbReference type="InterPro" id="IPR004197">
    <property type="entry name" value="Cellulase_Ig-like"/>
</dbReference>
<keyword evidence="8" id="KW-1185">Reference proteome</keyword>
<keyword evidence="3" id="KW-0624">Polysaccharide degradation</keyword>
<proteinExistence type="inferred from homology"/>